<dbReference type="PANTHER" id="PTHR38096:SF1">
    <property type="entry name" value="ENTEROBACTIN SYNTHASE COMPONENT D"/>
    <property type="match status" value="1"/>
</dbReference>
<feature type="binding site" evidence="3">
    <location>
        <position position="125"/>
    </location>
    <ligand>
        <name>Mg(2+)</name>
        <dbReference type="ChEBI" id="CHEBI:18420"/>
    </ligand>
</feature>
<evidence type="ECO:0000256" key="3">
    <source>
        <dbReference type="PIRSR" id="PIRSR603542-2"/>
    </source>
</evidence>
<dbReference type="InterPro" id="IPR008278">
    <property type="entry name" value="4-PPantetheinyl_Trfase_dom"/>
</dbReference>
<feature type="domain" description="4'-phosphopantetheinyl transferase" evidence="4">
    <location>
        <begin position="119"/>
        <end position="195"/>
    </location>
</feature>
<evidence type="ECO:0000256" key="2">
    <source>
        <dbReference type="PIRSR" id="PIRSR603542-1"/>
    </source>
</evidence>
<keyword evidence="3" id="KW-0460">Magnesium</keyword>
<evidence type="ECO:0000256" key="1">
    <source>
        <dbReference type="ARBA" id="ARBA00022679"/>
    </source>
</evidence>
<dbReference type="KEGG" id="dtm:BJL86_1819"/>
<evidence type="ECO:0000313" key="7">
    <source>
        <dbReference type="Proteomes" id="UP000186104"/>
    </source>
</evidence>
<dbReference type="GO" id="GO:0005886">
    <property type="term" value="C:plasma membrane"/>
    <property type="evidence" value="ECO:0007669"/>
    <property type="project" value="TreeGrafter"/>
</dbReference>
<dbReference type="RefSeq" id="WP_231887190.1">
    <property type="nucleotide sequence ID" value="NZ_CP015961.1"/>
</dbReference>
<evidence type="ECO:0000259" key="4">
    <source>
        <dbReference type="Pfam" id="PF01648"/>
    </source>
</evidence>
<feature type="binding site" evidence="2">
    <location>
        <position position="168"/>
    </location>
    <ligand>
        <name>CoA</name>
        <dbReference type="ChEBI" id="CHEBI:57287"/>
    </ligand>
</feature>
<dbReference type="AlphaFoldDB" id="A0A173LPP7"/>
<name>A0A173LPP7_9ACTN</name>
<keyword evidence="1" id="KW-0808">Transferase</keyword>
<proteinExistence type="predicted"/>
<feature type="binding site" evidence="2">
    <location>
        <position position="123"/>
    </location>
    <ligand>
        <name>CoA</name>
        <dbReference type="ChEBI" id="CHEBI:57287"/>
    </ligand>
</feature>
<protein>
    <recommendedName>
        <fullName evidence="8">4'-phosphopantetheinyl transferase Npt</fullName>
    </recommendedName>
</protein>
<sequence length="254" mass="27500">MNDARGTTGDMLRSVFPDGVRVSSWDELLAAGRDEDAAIENLWPAEAEASATYAPRRRAEYASVRDCAREALRGEGIEPAAIVKGQRGAPMFPPNVVGAMTHTDGLRAAAIARQERFRSLGVDAEPHEGLPPGVLDAVSLPSERDWVRAVLAGEPQLRVDKLLFSAKEATYKAWFPLTRRWLGFEDAELSFDTEDISRTATGIRARGTFVSRILIAPDVIDGGTPLRALSGHWAIDSGFVVAAIAVEQPAPVRL</sequence>
<dbReference type="GO" id="GO:0009366">
    <property type="term" value="C:enterobactin synthetase complex"/>
    <property type="evidence" value="ECO:0007669"/>
    <property type="project" value="InterPro"/>
</dbReference>
<keyword evidence="7" id="KW-1185">Reference proteome</keyword>
<feature type="binding site" evidence="2">
    <location>
        <position position="182"/>
    </location>
    <ligand>
        <name>CoA</name>
        <dbReference type="ChEBI" id="CHEBI:57287"/>
    </ligand>
</feature>
<dbReference type="Pfam" id="PF17837">
    <property type="entry name" value="4PPT_N"/>
    <property type="match status" value="1"/>
</dbReference>
<comment type="cofactor">
    <cofactor evidence="3">
        <name>Mg(2+)</name>
        <dbReference type="ChEBI" id="CHEBI:18420"/>
    </cofactor>
</comment>
<dbReference type="PRINTS" id="PR01399">
    <property type="entry name" value="ENTSNTHTASED"/>
</dbReference>
<dbReference type="GO" id="GO:0000287">
    <property type="term" value="F:magnesium ion binding"/>
    <property type="evidence" value="ECO:0007669"/>
    <property type="project" value="InterPro"/>
</dbReference>
<gene>
    <name evidence="6" type="ORF">BJL86_1819</name>
</gene>
<dbReference type="SUPFAM" id="SSF56214">
    <property type="entry name" value="4'-phosphopantetheinyl transferase"/>
    <property type="match status" value="1"/>
</dbReference>
<evidence type="ECO:0000259" key="5">
    <source>
        <dbReference type="Pfam" id="PF17837"/>
    </source>
</evidence>
<feature type="binding site" evidence="2">
    <location>
        <position position="57"/>
    </location>
    <ligand>
        <name>CoA</name>
        <dbReference type="ChEBI" id="CHEBI:57287"/>
    </ligand>
</feature>
<feature type="binding site" evidence="2">
    <location>
        <position position="172"/>
    </location>
    <ligand>
        <name>CoA</name>
        <dbReference type="ChEBI" id="CHEBI:57287"/>
    </ligand>
</feature>
<keyword evidence="3" id="KW-0479">Metal-binding</keyword>
<dbReference type="InterPro" id="IPR041354">
    <property type="entry name" value="4PPT_N"/>
</dbReference>
<dbReference type="GO" id="GO:0009239">
    <property type="term" value="P:enterobactin biosynthetic process"/>
    <property type="evidence" value="ECO:0007669"/>
    <property type="project" value="InterPro"/>
</dbReference>
<dbReference type="InterPro" id="IPR037143">
    <property type="entry name" value="4-PPantetheinyl_Trfase_dom_sf"/>
</dbReference>
<organism evidence="6 7">
    <name type="scientific">Dietzia timorensis</name>
    <dbReference type="NCBI Taxonomy" id="499555"/>
    <lineage>
        <taxon>Bacteria</taxon>
        <taxon>Bacillati</taxon>
        <taxon>Actinomycetota</taxon>
        <taxon>Actinomycetes</taxon>
        <taxon>Mycobacteriales</taxon>
        <taxon>Dietziaceae</taxon>
        <taxon>Dietzia</taxon>
    </lineage>
</organism>
<feature type="binding site" evidence="3">
    <location>
        <position position="124"/>
    </location>
    <ligand>
        <name>Mg(2+)</name>
        <dbReference type="ChEBI" id="CHEBI:18420"/>
    </ligand>
</feature>
<feature type="domain" description="4'-phosphopantetheinyl transferase N-terminal" evidence="5">
    <location>
        <begin position="51"/>
        <end position="112"/>
    </location>
</feature>
<dbReference type="EMBL" id="CP015961">
    <property type="protein sequence ID" value="ANI92590.1"/>
    <property type="molecule type" value="Genomic_DNA"/>
</dbReference>
<dbReference type="GO" id="GO:0008897">
    <property type="term" value="F:holo-[acyl-carrier-protein] synthase activity"/>
    <property type="evidence" value="ECO:0007669"/>
    <property type="project" value="InterPro"/>
</dbReference>
<dbReference type="STRING" id="499555.BJL86_1819"/>
<feature type="binding site" evidence="3">
    <location>
        <position position="123"/>
    </location>
    <ligand>
        <name>Mg(2+)</name>
        <dbReference type="ChEBI" id="CHEBI:18420"/>
    </ligand>
</feature>
<dbReference type="Proteomes" id="UP000186104">
    <property type="component" value="Chromosome"/>
</dbReference>
<dbReference type="PANTHER" id="PTHR38096">
    <property type="entry name" value="ENTEROBACTIN SYNTHASE COMPONENT D"/>
    <property type="match status" value="1"/>
</dbReference>
<feature type="binding site" evidence="2">
    <location>
        <position position="65"/>
    </location>
    <ligand>
        <name>CoA</name>
        <dbReference type="ChEBI" id="CHEBI:57287"/>
    </ligand>
</feature>
<accession>A0A173LPP7</accession>
<dbReference type="Pfam" id="PF01648">
    <property type="entry name" value="ACPS"/>
    <property type="match status" value="1"/>
</dbReference>
<evidence type="ECO:0008006" key="8">
    <source>
        <dbReference type="Google" id="ProtNLM"/>
    </source>
</evidence>
<evidence type="ECO:0000313" key="6">
    <source>
        <dbReference type="EMBL" id="ANI92590.1"/>
    </source>
</evidence>
<feature type="binding site" evidence="2">
    <location>
        <begin position="101"/>
        <end position="102"/>
    </location>
    <ligand>
        <name>CoA</name>
        <dbReference type="ChEBI" id="CHEBI:57287"/>
    </ligand>
</feature>
<reference evidence="6 7" key="1">
    <citation type="submission" date="2016-06" db="EMBL/GenBank/DDBJ databases">
        <title>Complete genome sequence of a saline-alkali tolerant type strain Dietzia timorensis ID05-A0528T.</title>
        <authorList>
            <person name="Wu X."/>
        </authorList>
    </citation>
    <scope>NUCLEOTIDE SEQUENCE [LARGE SCALE GENOMIC DNA]</scope>
    <source>
        <strain evidence="6 7">ID05-A0528</strain>
    </source>
</reference>
<dbReference type="InterPro" id="IPR003542">
    <property type="entry name" value="Enbac_synth_compD-like"/>
</dbReference>